<protein>
    <submittedName>
        <fullName evidence="1">Uncharacterized protein</fullName>
    </submittedName>
</protein>
<proteinExistence type="predicted"/>
<dbReference type="AlphaFoldDB" id="A0A315ZGG6"/>
<name>A0A315ZGG6_SEDFL</name>
<gene>
    <name evidence="1" type="ORF">BC781_101180</name>
</gene>
<comment type="caution">
    <text evidence="1">The sequence shown here is derived from an EMBL/GenBank/DDBJ whole genome shotgun (WGS) entry which is preliminary data.</text>
</comment>
<accession>A0A315ZGG6</accession>
<dbReference type="Proteomes" id="UP000245535">
    <property type="component" value="Unassembled WGS sequence"/>
</dbReference>
<dbReference type="EMBL" id="QGDO01000001">
    <property type="protein sequence ID" value="PWJ43834.1"/>
    <property type="molecule type" value="Genomic_DNA"/>
</dbReference>
<evidence type="ECO:0000313" key="1">
    <source>
        <dbReference type="EMBL" id="PWJ43834.1"/>
    </source>
</evidence>
<reference evidence="1 2" key="1">
    <citation type="submission" date="2018-03" db="EMBL/GenBank/DDBJ databases">
        <title>Genomic Encyclopedia of Archaeal and Bacterial Type Strains, Phase II (KMG-II): from individual species to whole genera.</title>
        <authorList>
            <person name="Goeker M."/>
        </authorList>
    </citation>
    <scope>NUCLEOTIDE SEQUENCE [LARGE SCALE GENOMIC DNA]</scope>
    <source>
        <strain evidence="1 2">DSM 28229</strain>
    </source>
</reference>
<organism evidence="1 2">
    <name type="scientific">Sediminitomix flava</name>
    <dbReference type="NCBI Taxonomy" id="379075"/>
    <lineage>
        <taxon>Bacteria</taxon>
        <taxon>Pseudomonadati</taxon>
        <taxon>Bacteroidota</taxon>
        <taxon>Cytophagia</taxon>
        <taxon>Cytophagales</taxon>
        <taxon>Flammeovirgaceae</taxon>
        <taxon>Sediminitomix</taxon>
    </lineage>
</organism>
<keyword evidence="2" id="KW-1185">Reference proteome</keyword>
<evidence type="ECO:0000313" key="2">
    <source>
        <dbReference type="Proteomes" id="UP000245535"/>
    </source>
</evidence>
<sequence length="29" mass="3661">MNVQRYKYHLDNQTIKTQKMSNKWELISY</sequence>